<feature type="compositionally biased region" description="Polar residues" evidence="1">
    <location>
        <begin position="71"/>
        <end position="82"/>
    </location>
</feature>
<proteinExistence type="predicted"/>
<reference evidence="3" key="1">
    <citation type="journal article" date="2019" name="Int. J. Syst. Evol. Microbiol.">
        <title>The Global Catalogue of Microorganisms (GCM) 10K type strain sequencing project: providing services to taxonomists for standard genome sequencing and annotation.</title>
        <authorList>
            <consortium name="The Broad Institute Genomics Platform"/>
            <consortium name="The Broad Institute Genome Sequencing Center for Infectious Disease"/>
            <person name="Wu L."/>
            <person name="Ma J."/>
        </authorList>
    </citation>
    <scope>NUCLEOTIDE SEQUENCE [LARGE SCALE GENOMIC DNA]</scope>
    <source>
        <strain evidence="3">CGMCC 1.12371</strain>
    </source>
</reference>
<feature type="compositionally biased region" description="Low complexity" evidence="1">
    <location>
        <begin position="83"/>
        <end position="97"/>
    </location>
</feature>
<sequence length="105" mass="10669">MTPINTVAGSYGRVASSTATPQERPPAAQTAQAAPAPTQRPSTVVNISPEARERAETAERAAQTPPTPQANDASSRAQSDTRAAQNQYAQAAAAQNASGPQGPSS</sequence>
<evidence type="ECO:0000313" key="2">
    <source>
        <dbReference type="EMBL" id="MFC7408609.1"/>
    </source>
</evidence>
<evidence type="ECO:0000313" key="3">
    <source>
        <dbReference type="Proteomes" id="UP001596501"/>
    </source>
</evidence>
<name>A0ABW2QGL4_9BURK</name>
<organism evidence="2 3">
    <name type="scientific">Hydrogenophaga atypica</name>
    <dbReference type="NCBI Taxonomy" id="249409"/>
    <lineage>
        <taxon>Bacteria</taxon>
        <taxon>Pseudomonadati</taxon>
        <taxon>Pseudomonadota</taxon>
        <taxon>Betaproteobacteria</taxon>
        <taxon>Burkholderiales</taxon>
        <taxon>Comamonadaceae</taxon>
        <taxon>Hydrogenophaga</taxon>
    </lineage>
</organism>
<evidence type="ECO:0000256" key="1">
    <source>
        <dbReference type="SAM" id="MobiDB-lite"/>
    </source>
</evidence>
<feature type="region of interest" description="Disordered" evidence="1">
    <location>
        <begin position="1"/>
        <end position="105"/>
    </location>
</feature>
<feature type="compositionally biased region" description="Basic and acidic residues" evidence="1">
    <location>
        <begin position="50"/>
        <end position="59"/>
    </location>
</feature>
<protein>
    <submittedName>
        <fullName evidence="2">Uncharacterized protein</fullName>
    </submittedName>
</protein>
<feature type="compositionally biased region" description="Low complexity" evidence="1">
    <location>
        <begin position="18"/>
        <end position="41"/>
    </location>
</feature>
<accession>A0ABW2QGL4</accession>
<dbReference type="RefSeq" id="WP_382203040.1">
    <property type="nucleotide sequence ID" value="NZ_JBHTCA010000004.1"/>
</dbReference>
<gene>
    <name evidence="2" type="ORF">ACFQPB_07020</name>
</gene>
<dbReference type="Proteomes" id="UP001596501">
    <property type="component" value="Unassembled WGS sequence"/>
</dbReference>
<keyword evidence="3" id="KW-1185">Reference proteome</keyword>
<comment type="caution">
    <text evidence="2">The sequence shown here is derived from an EMBL/GenBank/DDBJ whole genome shotgun (WGS) entry which is preliminary data.</text>
</comment>
<dbReference type="EMBL" id="JBHTCA010000004">
    <property type="protein sequence ID" value="MFC7408609.1"/>
    <property type="molecule type" value="Genomic_DNA"/>
</dbReference>